<evidence type="ECO:0000259" key="10">
    <source>
        <dbReference type="Pfam" id="PF01743"/>
    </source>
</evidence>
<keyword evidence="6" id="KW-0547">Nucleotide-binding</keyword>
<evidence type="ECO:0008006" key="15">
    <source>
        <dbReference type="Google" id="ProtNLM"/>
    </source>
</evidence>
<dbReference type="SUPFAM" id="SSF81301">
    <property type="entry name" value="Nucleotidyltransferase"/>
    <property type="match status" value="1"/>
</dbReference>
<dbReference type="PANTHER" id="PTHR46173:SF1">
    <property type="entry name" value="CCA TRNA NUCLEOTIDYLTRANSFERASE 1, MITOCHONDRIAL"/>
    <property type="match status" value="1"/>
</dbReference>
<keyword evidence="14" id="KW-1185">Reference proteome</keyword>
<evidence type="ECO:0000313" key="14">
    <source>
        <dbReference type="Proteomes" id="UP000003136"/>
    </source>
</evidence>
<dbReference type="eggNOG" id="COG0617">
    <property type="taxonomic scope" value="Bacteria"/>
</dbReference>
<dbReference type="InterPro" id="IPR032810">
    <property type="entry name" value="CCA-adding_enz_C"/>
</dbReference>
<accession>B7APK3</accession>
<dbReference type="GO" id="GO:0046872">
    <property type="term" value="F:metal ion binding"/>
    <property type="evidence" value="ECO:0007669"/>
    <property type="project" value="UniProtKB-KW"/>
</dbReference>
<feature type="domain" description="Poly A polymerase head" evidence="10">
    <location>
        <begin position="34"/>
        <end position="154"/>
    </location>
</feature>
<evidence type="ECO:0000256" key="9">
    <source>
        <dbReference type="RuleBase" id="RU003953"/>
    </source>
</evidence>
<name>B7APK3_9FIRM</name>
<evidence type="ECO:0000313" key="13">
    <source>
        <dbReference type="EMBL" id="EEC58477.1"/>
    </source>
</evidence>
<reference evidence="13 14" key="1">
    <citation type="submission" date="2008-11" db="EMBL/GenBank/DDBJ databases">
        <title>Draft genome sequence of Bacteroides pectinophilus (ATCC 43243).</title>
        <authorList>
            <person name="Sudarsanam P."/>
            <person name="Ley R."/>
            <person name="Guruge J."/>
            <person name="Turnbaugh P.J."/>
            <person name="Mahowald M."/>
            <person name="Liep D."/>
            <person name="Gordon J."/>
        </authorList>
    </citation>
    <scope>NUCLEOTIDE SEQUENCE [LARGE SCALE GENOMIC DNA]</scope>
    <source>
        <strain evidence="13 14">ATCC 43243</strain>
    </source>
</reference>
<dbReference type="Gene3D" id="3.30.460.10">
    <property type="entry name" value="Beta Polymerase, domain 2"/>
    <property type="match status" value="1"/>
</dbReference>
<dbReference type="GO" id="GO:0016779">
    <property type="term" value="F:nucleotidyltransferase activity"/>
    <property type="evidence" value="ECO:0007669"/>
    <property type="project" value="UniProtKB-KW"/>
</dbReference>
<evidence type="ECO:0000256" key="5">
    <source>
        <dbReference type="ARBA" id="ARBA00022723"/>
    </source>
</evidence>
<organism evidence="13 14">
    <name type="scientific">[Bacteroides] pectinophilus ATCC 43243</name>
    <dbReference type="NCBI Taxonomy" id="483218"/>
    <lineage>
        <taxon>Bacteria</taxon>
        <taxon>Bacillati</taxon>
        <taxon>Bacillota</taxon>
        <taxon>Clostridia</taxon>
        <taxon>Eubacteriales</taxon>
    </lineage>
</organism>
<feature type="domain" description="CCA-adding enzyme C-terminal" evidence="12">
    <location>
        <begin position="269"/>
        <end position="419"/>
    </location>
</feature>
<dbReference type="InterPro" id="IPR032828">
    <property type="entry name" value="PolyA_RNA-bd"/>
</dbReference>
<proteinExistence type="inferred from homology"/>
<feature type="domain" description="tRNA nucleotidyltransferase/poly(A) polymerase RNA and SrmB- binding" evidence="11">
    <location>
        <begin position="181"/>
        <end position="242"/>
    </location>
</feature>
<keyword evidence="4" id="KW-0548">Nucleotidyltransferase</keyword>
<dbReference type="AlphaFoldDB" id="B7APK3"/>
<dbReference type="EMBL" id="ABVQ01000034">
    <property type="protein sequence ID" value="EEC58477.1"/>
    <property type="molecule type" value="Genomic_DNA"/>
</dbReference>
<dbReference type="NCBIfam" id="NF009814">
    <property type="entry name" value="PRK13299.1"/>
    <property type="match status" value="1"/>
</dbReference>
<evidence type="ECO:0000256" key="7">
    <source>
        <dbReference type="ARBA" id="ARBA00022842"/>
    </source>
</evidence>
<dbReference type="PANTHER" id="PTHR46173">
    <property type="entry name" value="CCA TRNA NUCLEOTIDYLTRANSFERASE 1, MITOCHONDRIAL"/>
    <property type="match status" value="1"/>
</dbReference>
<evidence type="ECO:0000256" key="8">
    <source>
        <dbReference type="ARBA" id="ARBA00022884"/>
    </source>
</evidence>
<keyword evidence="2 9" id="KW-0808">Transferase</keyword>
<dbReference type="GO" id="GO:0000049">
    <property type="term" value="F:tRNA binding"/>
    <property type="evidence" value="ECO:0007669"/>
    <property type="project" value="TreeGrafter"/>
</dbReference>
<dbReference type="SUPFAM" id="SSF81891">
    <property type="entry name" value="Poly A polymerase C-terminal region-like"/>
    <property type="match status" value="1"/>
</dbReference>
<evidence type="ECO:0000259" key="11">
    <source>
        <dbReference type="Pfam" id="PF12627"/>
    </source>
</evidence>
<dbReference type="InterPro" id="IPR050264">
    <property type="entry name" value="Bact_CCA-adding_enz_type3_sf"/>
</dbReference>
<comment type="cofactor">
    <cofactor evidence="1">
        <name>Mg(2+)</name>
        <dbReference type="ChEBI" id="CHEBI:18420"/>
    </cofactor>
</comment>
<keyword evidence="5" id="KW-0479">Metal-binding</keyword>
<protein>
    <recommendedName>
        <fullName evidence="15">Poly A polymerase head domain-containing protein</fullName>
    </recommendedName>
</protein>
<dbReference type="Pfam" id="PF01743">
    <property type="entry name" value="PolyA_pol"/>
    <property type="match status" value="1"/>
</dbReference>
<reference evidence="13 14" key="2">
    <citation type="submission" date="2008-11" db="EMBL/GenBank/DDBJ databases">
        <authorList>
            <person name="Fulton L."/>
            <person name="Clifton S."/>
            <person name="Fulton B."/>
            <person name="Xu J."/>
            <person name="Minx P."/>
            <person name="Pepin K.H."/>
            <person name="Johnson M."/>
            <person name="Bhonagiri V."/>
            <person name="Nash W.E."/>
            <person name="Mardis E.R."/>
            <person name="Wilson R.K."/>
        </authorList>
    </citation>
    <scope>NUCLEOTIDE SEQUENCE [LARGE SCALE GENOMIC DNA]</scope>
    <source>
        <strain evidence="13 14">ATCC 43243</strain>
    </source>
</reference>
<dbReference type="Proteomes" id="UP000003136">
    <property type="component" value="Unassembled WGS sequence"/>
</dbReference>
<gene>
    <name evidence="13" type="ORF">BACPEC_00609</name>
</gene>
<evidence type="ECO:0000256" key="6">
    <source>
        <dbReference type="ARBA" id="ARBA00022741"/>
    </source>
</evidence>
<dbReference type="Gene3D" id="1.10.3090.10">
    <property type="entry name" value="cca-adding enzyme, domain 2"/>
    <property type="match status" value="1"/>
</dbReference>
<keyword evidence="7" id="KW-0460">Magnesium</keyword>
<dbReference type="GO" id="GO:0008033">
    <property type="term" value="P:tRNA processing"/>
    <property type="evidence" value="ECO:0007669"/>
    <property type="project" value="UniProtKB-KW"/>
</dbReference>
<keyword evidence="8 9" id="KW-0694">RNA-binding</keyword>
<sequence>MTDLNDLDLHNVTINIPTDAQEILSTLEADGRQAYVVGGCVRDSLIGRTPGDWDITTSALPMQVKQLFRRTVDTGIKHGTVTVMMGDTGYEVTTYRIDGNYADGRHPDSVEFSANLRDDLKRRDFTINAMAYNNSDGLVDEFNGIGDLQAGIVRCVGDARERFTEDALRMMRAIRFSAQLGFIIDEDTYSAIGAMADTISKVSMERIHDELGKILMSDHPDYVKRLCDTRLTQYVLPVMDSILTDRRCNSTLTLLMHAGNSPYLRYAALYNAADADNANAELKALKLDNNTINTVTKIVRLSKTSIDETEPAVREAIHMYGRDFLPLLMRHQTSVIAAKEETTGIMMTAARKHVEVINRLYEEIIKRGDCISIKDLDISGSDLMELGMSGPRIGETLNSMLHIVMENPKLNDKETLIAMLGTLE</sequence>
<evidence type="ECO:0000256" key="4">
    <source>
        <dbReference type="ARBA" id="ARBA00022695"/>
    </source>
</evidence>
<evidence type="ECO:0000256" key="1">
    <source>
        <dbReference type="ARBA" id="ARBA00001946"/>
    </source>
</evidence>
<keyword evidence="3" id="KW-0819">tRNA processing</keyword>
<dbReference type="Pfam" id="PF13735">
    <property type="entry name" value="tRNA_NucTran2_2"/>
    <property type="match status" value="1"/>
</dbReference>
<dbReference type="GO" id="GO:0000166">
    <property type="term" value="F:nucleotide binding"/>
    <property type="evidence" value="ECO:0007669"/>
    <property type="project" value="UniProtKB-KW"/>
</dbReference>
<dbReference type="Gene3D" id="1.10.246.80">
    <property type="match status" value="1"/>
</dbReference>
<dbReference type="HOGENOM" id="CLU_015961_3_1_9"/>
<evidence type="ECO:0000256" key="3">
    <source>
        <dbReference type="ARBA" id="ARBA00022694"/>
    </source>
</evidence>
<dbReference type="STRING" id="483218.BACPEC_00609"/>
<evidence type="ECO:0000259" key="12">
    <source>
        <dbReference type="Pfam" id="PF13735"/>
    </source>
</evidence>
<comment type="similarity">
    <text evidence="9">Belongs to the tRNA nucleotidyltransferase/poly(A) polymerase family.</text>
</comment>
<dbReference type="Pfam" id="PF12627">
    <property type="entry name" value="PolyA_pol_RNAbd"/>
    <property type="match status" value="1"/>
</dbReference>
<dbReference type="CDD" id="cd05398">
    <property type="entry name" value="NT_ClassII-CCAase"/>
    <property type="match status" value="1"/>
</dbReference>
<dbReference type="InterPro" id="IPR043519">
    <property type="entry name" value="NT_sf"/>
</dbReference>
<evidence type="ECO:0000256" key="2">
    <source>
        <dbReference type="ARBA" id="ARBA00022679"/>
    </source>
</evidence>
<dbReference type="InterPro" id="IPR002646">
    <property type="entry name" value="PolA_pol_head_dom"/>
</dbReference>